<dbReference type="EMBL" id="CABVGP010000002">
    <property type="protein sequence ID" value="VVJ19624.1"/>
    <property type="molecule type" value="Genomic_DNA"/>
</dbReference>
<proteinExistence type="predicted"/>
<evidence type="ECO:0000313" key="1">
    <source>
        <dbReference type="EMBL" id="VVJ19624.1"/>
    </source>
</evidence>
<accession>A0A6I8LPC5</accession>
<keyword evidence="2" id="KW-1185">Reference proteome</keyword>
<evidence type="ECO:0000313" key="2">
    <source>
        <dbReference type="Proteomes" id="UP000399805"/>
    </source>
</evidence>
<name>A0A6I8LPC5_9PSEU</name>
<dbReference type="Proteomes" id="UP000399805">
    <property type="component" value="Unassembled WGS sequence"/>
</dbReference>
<evidence type="ECO:0008006" key="3">
    <source>
        <dbReference type="Google" id="ProtNLM"/>
    </source>
</evidence>
<reference evidence="1 2" key="1">
    <citation type="submission" date="2019-09" db="EMBL/GenBank/DDBJ databases">
        <authorList>
            <person name="Leyn A S."/>
        </authorList>
    </citation>
    <scope>NUCLEOTIDE SEQUENCE [LARGE SCALE GENOMIC DNA]</scope>
    <source>
        <strain evidence="1">AA231_1</strain>
    </source>
</reference>
<dbReference type="AlphaFoldDB" id="A0A6I8LPC5"/>
<sequence>MPWWITEQPVPPDAHCGDRHVHVDHQYVALVTDPDEMIREPEHPFRWVRPDELDGLAMFADTRLLATGLFAVVPMLGAGDVDAVTVMRSLAGDRQS</sequence>
<gene>
    <name evidence="1" type="ORF">AA23TX_04645</name>
</gene>
<protein>
    <recommendedName>
        <fullName evidence="3">NUDIX hydrolase</fullName>
    </recommendedName>
</protein>
<organism evidence="1 2">
    <name type="scientific">Amycolatopsis camponoti</name>
    <dbReference type="NCBI Taxonomy" id="2606593"/>
    <lineage>
        <taxon>Bacteria</taxon>
        <taxon>Bacillati</taxon>
        <taxon>Actinomycetota</taxon>
        <taxon>Actinomycetes</taxon>
        <taxon>Pseudonocardiales</taxon>
        <taxon>Pseudonocardiaceae</taxon>
        <taxon>Amycolatopsis</taxon>
    </lineage>
</organism>